<sequence>MDISRKVKAILTLKHWTQTKFGDAVGVSQSTVNRWLKGTEPEGAHRDRINEIFLSEFPDEGETRTVPLIGRIGAGQAVYPLEDGGYDEVEAPLDAHPDTVAAEVIGDSMFPVFQDRWLIFWSRQLPPAELINKLCVVHLEDGRRLVKTLRVGSEPGLWTLSSFNASDIVDVPVTWAAPIDWIKPRD</sequence>
<dbReference type="Gene3D" id="1.10.260.40">
    <property type="entry name" value="lambda repressor-like DNA-binding domains"/>
    <property type="match status" value="1"/>
</dbReference>
<dbReference type="PROSITE" id="PS50943">
    <property type="entry name" value="HTH_CROC1"/>
    <property type="match status" value="1"/>
</dbReference>
<dbReference type="InterPro" id="IPR015927">
    <property type="entry name" value="Peptidase_S24_S26A/B/C"/>
</dbReference>
<protein>
    <submittedName>
        <fullName evidence="2">Helix-turn-helix domain-containing protein</fullName>
    </submittedName>
</protein>
<dbReference type="Pfam" id="PF01381">
    <property type="entry name" value="HTH_3"/>
    <property type="match status" value="1"/>
</dbReference>
<dbReference type="GO" id="GO:0003677">
    <property type="term" value="F:DNA binding"/>
    <property type="evidence" value="ECO:0007669"/>
    <property type="project" value="InterPro"/>
</dbReference>
<dbReference type="InterPro" id="IPR036286">
    <property type="entry name" value="LexA/Signal_pep-like_sf"/>
</dbReference>
<dbReference type="SUPFAM" id="SSF47413">
    <property type="entry name" value="lambda repressor-like DNA-binding domains"/>
    <property type="match status" value="1"/>
</dbReference>
<comment type="caution">
    <text evidence="2">The sequence shown here is derived from an EMBL/GenBank/DDBJ whole genome shotgun (WGS) entry which is preliminary data.</text>
</comment>
<dbReference type="Gene3D" id="2.10.109.10">
    <property type="entry name" value="Umud Fragment, subunit A"/>
    <property type="match status" value="1"/>
</dbReference>
<dbReference type="EMBL" id="WBVY01000004">
    <property type="protein sequence ID" value="KAB2656294.1"/>
    <property type="molecule type" value="Genomic_DNA"/>
</dbReference>
<dbReference type="InterPro" id="IPR010982">
    <property type="entry name" value="Lambda_DNA-bd_dom_sf"/>
</dbReference>
<dbReference type="CDD" id="cd00093">
    <property type="entry name" value="HTH_XRE"/>
    <property type="match status" value="1"/>
</dbReference>
<accession>A0A7V8B1Q5</accession>
<evidence type="ECO:0000313" key="3">
    <source>
        <dbReference type="Proteomes" id="UP000460650"/>
    </source>
</evidence>
<proteinExistence type="predicted"/>
<dbReference type="Proteomes" id="UP000460650">
    <property type="component" value="Unassembled WGS sequence"/>
</dbReference>
<evidence type="ECO:0000313" key="2">
    <source>
        <dbReference type="EMBL" id="KAB2656294.1"/>
    </source>
</evidence>
<name>A0A7V8B1Q5_9HYPH</name>
<organism evidence="2 3">
    <name type="scientific">Brucella tritici</name>
    <dbReference type="NCBI Taxonomy" id="94626"/>
    <lineage>
        <taxon>Bacteria</taxon>
        <taxon>Pseudomonadati</taxon>
        <taxon>Pseudomonadota</taxon>
        <taxon>Alphaproteobacteria</taxon>
        <taxon>Hyphomicrobiales</taxon>
        <taxon>Brucellaceae</taxon>
        <taxon>Brucella/Ochrobactrum group</taxon>
        <taxon>Brucella</taxon>
    </lineage>
</organism>
<dbReference type="AlphaFoldDB" id="A0A7V8B1Q5"/>
<reference evidence="2 3" key="1">
    <citation type="submission" date="2019-09" db="EMBL/GenBank/DDBJ databases">
        <title>Taxonomic organization of the family Brucellaceae based on a phylogenomic approach.</title>
        <authorList>
            <person name="Leclercq S."/>
            <person name="Cloeckaert A."/>
            <person name="Zygmunt M.S."/>
        </authorList>
    </citation>
    <scope>NUCLEOTIDE SEQUENCE [LARGE SCALE GENOMIC DNA]</scope>
    <source>
        <strain evidence="2 3">TA93</strain>
    </source>
</reference>
<dbReference type="RefSeq" id="WP_151647257.1">
    <property type="nucleotide sequence ID" value="NZ_WBVY01000004.1"/>
</dbReference>
<gene>
    <name evidence="2" type="ORF">F9K94_17500</name>
</gene>
<dbReference type="Pfam" id="PF00717">
    <property type="entry name" value="Peptidase_S24"/>
    <property type="match status" value="1"/>
</dbReference>
<evidence type="ECO:0000259" key="1">
    <source>
        <dbReference type="PROSITE" id="PS50943"/>
    </source>
</evidence>
<dbReference type="SUPFAM" id="SSF51306">
    <property type="entry name" value="LexA/Signal peptidase"/>
    <property type="match status" value="1"/>
</dbReference>
<dbReference type="InterPro" id="IPR001387">
    <property type="entry name" value="Cro/C1-type_HTH"/>
</dbReference>
<feature type="domain" description="HTH cro/C1-type" evidence="1">
    <location>
        <begin position="7"/>
        <end position="38"/>
    </location>
</feature>